<dbReference type="InterPro" id="IPR012944">
    <property type="entry name" value="SusD_RagB_dom"/>
</dbReference>
<evidence type="ECO:0000256" key="5">
    <source>
        <dbReference type="ARBA" id="ARBA00023237"/>
    </source>
</evidence>
<dbReference type="PROSITE" id="PS51257">
    <property type="entry name" value="PROKAR_LIPOPROTEIN"/>
    <property type="match status" value="1"/>
</dbReference>
<dbReference type="EMBL" id="FRBD01000012">
    <property type="protein sequence ID" value="SHK78463.1"/>
    <property type="molecule type" value="Genomic_DNA"/>
</dbReference>
<dbReference type="InterPro" id="IPR011990">
    <property type="entry name" value="TPR-like_helical_dom_sf"/>
</dbReference>
<gene>
    <name evidence="9" type="ORF">SAMN05216463_11217</name>
</gene>
<feature type="domain" description="SusD-like N-terminal" evidence="8">
    <location>
        <begin position="26"/>
        <end position="223"/>
    </location>
</feature>
<dbReference type="AlphaFoldDB" id="A0A1M6VAD3"/>
<evidence type="ECO:0000256" key="2">
    <source>
        <dbReference type="ARBA" id="ARBA00006275"/>
    </source>
</evidence>
<dbReference type="InterPro" id="IPR033985">
    <property type="entry name" value="SusD-like_N"/>
</dbReference>
<dbReference type="OrthoDB" id="617686at2"/>
<organism evidence="9 10">
    <name type="scientific">Xylanibacter ruminicola</name>
    <name type="common">Prevotella ruminicola</name>
    <dbReference type="NCBI Taxonomy" id="839"/>
    <lineage>
        <taxon>Bacteria</taxon>
        <taxon>Pseudomonadati</taxon>
        <taxon>Bacteroidota</taxon>
        <taxon>Bacteroidia</taxon>
        <taxon>Bacteroidales</taxon>
        <taxon>Prevotellaceae</taxon>
        <taxon>Xylanibacter</taxon>
    </lineage>
</organism>
<evidence type="ECO:0000259" key="8">
    <source>
        <dbReference type="Pfam" id="PF14322"/>
    </source>
</evidence>
<evidence type="ECO:0000313" key="9">
    <source>
        <dbReference type="EMBL" id="SHK78463.1"/>
    </source>
</evidence>
<feature type="signal peptide" evidence="6">
    <location>
        <begin position="1"/>
        <end position="23"/>
    </location>
</feature>
<comment type="similarity">
    <text evidence="2">Belongs to the SusD family.</text>
</comment>
<evidence type="ECO:0000256" key="4">
    <source>
        <dbReference type="ARBA" id="ARBA00023136"/>
    </source>
</evidence>
<sequence length="523" mass="58785">MKRNKIYTIGLLALATLTATSCSDGFLEVTSPSDFPIEEYYTSKEKINEALVAAYAPLHWFDYGTTSNYNALNLSSDIMSDDMYPNGGNDADCPYLQLAFNFSATPLTDINGIWLDCYSGVKRSNDVIKYLDWATEMSDADKNVILSQTRVLRAYYYNLLWKYYGNIPFFFENLEAPYTAPQLKADEVYANVIADLEDVIERGALKDEWDDTNIGRVTKPMAYMLFTEMVMYQNDQTRYAKALGYMQNIIGSGKFGLLDNYADIWTEAGEWSKESIFEINYYSVNGGRAWDNGLGAGGTVNVRLCGPRGFIAKAGDPYEGVVEAGWGFGYIPPKSIRSFEDGDVRKDVTGFDIWEHGDAEKMQDAGWMFRERTPGSYYSNGKYLPMAGGNAGCTGAGDMNFNNNFRVYRYSETLLYAAELLLKTGGSASQAADYVNQVRNRAGLASLSSVDQDDILNERRHEFMGEGKRYWDLVRTGNAATVLKAANDELNFRTKDWDVHNKYLPIPQDNIEADPNLEQNPGY</sequence>
<proteinExistence type="inferred from homology"/>
<accession>A0A1M6VAD3</accession>
<feature type="chain" id="PRO_5013223501" evidence="6">
    <location>
        <begin position="24"/>
        <end position="523"/>
    </location>
</feature>
<keyword evidence="4" id="KW-0472">Membrane</keyword>
<dbReference type="Pfam" id="PF07980">
    <property type="entry name" value="SusD_RagB"/>
    <property type="match status" value="1"/>
</dbReference>
<dbReference type="Gene3D" id="1.25.40.390">
    <property type="match status" value="1"/>
</dbReference>
<comment type="subcellular location">
    <subcellularLocation>
        <location evidence="1">Cell outer membrane</location>
    </subcellularLocation>
</comment>
<evidence type="ECO:0000259" key="7">
    <source>
        <dbReference type="Pfam" id="PF07980"/>
    </source>
</evidence>
<dbReference type="Pfam" id="PF14322">
    <property type="entry name" value="SusD-like_3"/>
    <property type="match status" value="1"/>
</dbReference>
<keyword evidence="5" id="KW-0998">Cell outer membrane</keyword>
<dbReference type="GO" id="GO:0009279">
    <property type="term" value="C:cell outer membrane"/>
    <property type="evidence" value="ECO:0007669"/>
    <property type="project" value="UniProtKB-SubCell"/>
</dbReference>
<feature type="domain" description="RagB/SusD" evidence="7">
    <location>
        <begin position="377"/>
        <end position="523"/>
    </location>
</feature>
<protein>
    <submittedName>
        <fullName evidence="9">Starch-binding associating with outer membrane</fullName>
    </submittedName>
</protein>
<dbReference type="SUPFAM" id="SSF48452">
    <property type="entry name" value="TPR-like"/>
    <property type="match status" value="1"/>
</dbReference>
<dbReference type="Proteomes" id="UP000184130">
    <property type="component" value="Unassembled WGS sequence"/>
</dbReference>
<evidence type="ECO:0000256" key="1">
    <source>
        <dbReference type="ARBA" id="ARBA00004442"/>
    </source>
</evidence>
<evidence type="ECO:0000256" key="6">
    <source>
        <dbReference type="SAM" id="SignalP"/>
    </source>
</evidence>
<dbReference type="RefSeq" id="WP_073208526.1">
    <property type="nucleotide sequence ID" value="NZ_FRBD01000012.1"/>
</dbReference>
<evidence type="ECO:0000256" key="3">
    <source>
        <dbReference type="ARBA" id="ARBA00022729"/>
    </source>
</evidence>
<keyword evidence="3 6" id="KW-0732">Signal</keyword>
<evidence type="ECO:0000313" key="10">
    <source>
        <dbReference type="Proteomes" id="UP000184130"/>
    </source>
</evidence>
<reference evidence="9 10" key="1">
    <citation type="submission" date="2016-11" db="EMBL/GenBank/DDBJ databases">
        <authorList>
            <person name="Jaros S."/>
            <person name="Januszkiewicz K."/>
            <person name="Wedrychowicz H."/>
        </authorList>
    </citation>
    <scope>NUCLEOTIDE SEQUENCE [LARGE SCALE GENOMIC DNA]</scope>
    <source>
        <strain evidence="9 10">KHT3</strain>
    </source>
</reference>
<name>A0A1M6VAD3_XYLRU</name>